<accession>A0A1E7XJC6</accession>
<protein>
    <submittedName>
        <fullName evidence="1">Uncharacterized protein</fullName>
    </submittedName>
</protein>
<proteinExistence type="predicted"/>
<reference evidence="1 2" key="1">
    <citation type="submission" date="2016-09" db="EMBL/GenBank/DDBJ databases">
        <title>Genome Sequence of Lactobacillus sunkii Strain CG01.</title>
        <authorList>
            <person name="Poehlein A."/>
            <person name="Gabris C."/>
            <person name="Bengelsdorf F.R."/>
            <person name="Duerre P."/>
            <person name="Daniel R."/>
        </authorList>
    </citation>
    <scope>NUCLEOTIDE SEQUENCE [LARGE SCALE GENOMIC DNA]</scope>
    <source>
        <strain evidence="1 2">CG_D</strain>
    </source>
</reference>
<dbReference type="Pfam" id="PF18951">
    <property type="entry name" value="DUF5695"/>
    <property type="match status" value="1"/>
</dbReference>
<name>A0A1E7XJC6_9LACO</name>
<evidence type="ECO:0000313" key="2">
    <source>
        <dbReference type="Proteomes" id="UP000177010"/>
    </source>
</evidence>
<sequence length="823" mass="94913">MTKLKIENLDANPDLLKTLSAQDENAEWFDFATSKAKVDRTGTDFYQLGDVELAVRNTDDQQWSFYNTKDDQTLAASPIKVNRKWTTQDDDVLFSTTLTNSTVNDIEIGGLGFAMIFNQIFTDNSLDESHNNSSFVDPYIGQDAGYLQVARLNGQVPTLLVVNGENTPFEAYRPLADDKTKRDVHFEGFYEWTAFSKAYFDTNWNGKRQWNTPSSFVLRAGNSKTFTLKFIATSTPDKISETLAQSKIPSASSVPGYVLHGEEQAELTINTDKVVSRIYSDPENAIKISNSRKQNTYLLTRFHHYFGQARIVVIYSDHSKQTINYYATESAEHLVNQLADFHEKNQWLDKPDKYGRQHSFVTYDNEANRQVLDEFRSYISGDSDEAGAGPNLLMAIKNLYLPDEKQVHMLEQYIDDVLWGHLQNKDYSIKASLYYMNNDIMYSWSKSRSEETWRAYNYPHQAAIYWVMYRLARSFDGLVTNHSWQWYLNQSYRTVMAMHKFCGKDAFLELEQYGLMVGSVHKSILEDLKNENWTDEANQFESYMKYRYQIWANLQYPYGSEMPWDSTGQEEVYTWCNYFNDQGKASKTVNAILAYTPLIPHWGYNGDSRRYFDSFVYGKREKITREFGHYGSSLNAIPILDNYKYQDSSNLFKLEVGYAASTSILSSIDQKGFGSMAFLTDPEFMEFEPYTSDFGQAFYGYAHDAGQYVYENTDGEWFSFGGQLTSHNEFLRLQPTDAFKHRLFIHTNEADFEINSEVAQIASADLNTDLNELQIHFGNFSITPETIRIQVSDNLIPDINSKIVRGAYTFDPKISVITFKIKN</sequence>
<dbReference type="STRING" id="481719.LASUN_02230"/>
<dbReference type="AlphaFoldDB" id="A0A1E7XJC6"/>
<organism evidence="1 2">
    <name type="scientific">Lentilactobacillus sunkii</name>
    <dbReference type="NCBI Taxonomy" id="481719"/>
    <lineage>
        <taxon>Bacteria</taxon>
        <taxon>Bacillati</taxon>
        <taxon>Bacillota</taxon>
        <taxon>Bacilli</taxon>
        <taxon>Lactobacillales</taxon>
        <taxon>Lactobacillaceae</taxon>
        <taxon>Lentilactobacillus</taxon>
    </lineage>
</organism>
<comment type="caution">
    <text evidence="1">The sequence shown here is derived from an EMBL/GenBank/DDBJ whole genome shotgun (WGS) entry which is preliminary data.</text>
</comment>
<dbReference type="Proteomes" id="UP000177010">
    <property type="component" value="Unassembled WGS sequence"/>
</dbReference>
<evidence type="ECO:0000313" key="1">
    <source>
        <dbReference type="EMBL" id="OFA13224.1"/>
    </source>
</evidence>
<dbReference type="EMBL" id="MIQE01000002">
    <property type="protein sequence ID" value="OFA13224.1"/>
    <property type="molecule type" value="Genomic_DNA"/>
</dbReference>
<gene>
    <name evidence="1" type="ORF">LASUN_02230</name>
</gene>
<dbReference type="InterPro" id="IPR043750">
    <property type="entry name" value="DUF5695"/>
</dbReference>
<dbReference type="RefSeq" id="WP_070366994.1">
    <property type="nucleotide sequence ID" value="NZ_JAZHVW010000006.1"/>
</dbReference>